<keyword evidence="3 4" id="KW-0378">Hydrolase</keyword>
<dbReference type="PANTHER" id="PTHR32176:SF92">
    <property type="entry name" value="XYLOSE ISOMERASE"/>
    <property type="match status" value="1"/>
</dbReference>
<dbReference type="PANTHER" id="PTHR32176">
    <property type="entry name" value="XYLOSE ISOMERASE"/>
    <property type="match status" value="1"/>
</dbReference>
<dbReference type="SUPFAM" id="SSF52151">
    <property type="entry name" value="FabD/lysophospholipase-like"/>
    <property type="match status" value="1"/>
</dbReference>
<evidence type="ECO:0000256" key="3">
    <source>
        <dbReference type="PROSITE-ProRule" id="PRU01161"/>
    </source>
</evidence>
<dbReference type="GO" id="GO:0016042">
    <property type="term" value="P:lipid catabolic process"/>
    <property type="evidence" value="ECO:0007669"/>
    <property type="project" value="UniProtKB-UniRule"/>
</dbReference>
<evidence type="ECO:0000256" key="2">
    <source>
        <dbReference type="ARBA" id="ARBA00023098"/>
    </source>
</evidence>
<evidence type="ECO:0000313" key="6">
    <source>
        <dbReference type="EMBL" id="OAE30894.1"/>
    </source>
</evidence>
<evidence type="ECO:0000259" key="5">
    <source>
        <dbReference type="PROSITE" id="PS51635"/>
    </source>
</evidence>
<reference evidence="6" key="1">
    <citation type="submission" date="2016-03" db="EMBL/GenBank/DDBJ databases">
        <title>Mechanisms controlling the formation of the plant cell surface in tip-growing cells are functionally conserved among land plants.</title>
        <authorList>
            <person name="Honkanen S."/>
            <person name="Jones V.A."/>
            <person name="Morieri G."/>
            <person name="Champion C."/>
            <person name="Hetherington A.J."/>
            <person name="Kelly S."/>
            <person name="Saint-Marcoux D."/>
            <person name="Proust H."/>
            <person name="Prescott H."/>
            <person name="Dolan L."/>
        </authorList>
    </citation>
    <scope>NUCLEOTIDE SEQUENCE [LARGE SCALE GENOMIC DNA]</scope>
    <source>
        <tissue evidence="6">Whole gametophyte</tissue>
    </source>
</reference>
<comment type="function">
    <text evidence="4">Lipolytic acyl hydrolase (LAH).</text>
</comment>
<dbReference type="PROSITE" id="PS51635">
    <property type="entry name" value="PNPLA"/>
    <property type="match status" value="1"/>
</dbReference>
<name>A0A176WD98_MARPO</name>
<dbReference type="EC" id="3.1.1.-" evidence="4"/>
<dbReference type="AlphaFoldDB" id="A0A176WD98"/>
<dbReference type="EMBL" id="LVLJ01001228">
    <property type="protein sequence ID" value="OAE30894.1"/>
    <property type="molecule type" value="Genomic_DNA"/>
</dbReference>
<dbReference type="GO" id="GO:0047372">
    <property type="term" value="F:monoacylglycerol lipase activity"/>
    <property type="evidence" value="ECO:0007669"/>
    <property type="project" value="TreeGrafter"/>
</dbReference>
<keyword evidence="7" id="KW-1185">Reference proteome</keyword>
<dbReference type="InterPro" id="IPR002641">
    <property type="entry name" value="PNPLA_dom"/>
</dbReference>
<comment type="domain">
    <text evidence="4">The nitrogen atoms of the two glycine residues in the GGXR motif define the oxyanion hole, and stabilize the oxyanion that forms during the nucleophilic attack by the catalytic serine during substrate cleavage.</text>
</comment>
<organism evidence="6 7">
    <name type="scientific">Marchantia polymorpha subsp. ruderalis</name>
    <dbReference type="NCBI Taxonomy" id="1480154"/>
    <lineage>
        <taxon>Eukaryota</taxon>
        <taxon>Viridiplantae</taxon>
        <taxon>Streptophyta</taxon>
        <taxon>Embryophyta</taxon>
        <taxon>Marchantiophyta</taxon>
        <taxon>Marchantiopsida</taxon>
        <taxon>Marchantiidae</taxon>
        <taxon>Marchantiales</taxon>
        <taxon>Marchantiaceae</taxon>
        <taxon>Marchantia</taxon>
    </lineage>
</organism>
<keyword evidence="3 4" id="KW-0442">Lipid degradation</keyword>
<keyword evidence="2 3" id="KW-0443">Lipid metabolism</keyword>
<comment type="similarity">
    <text evidence="1 4">Belongs to the patatin family.</text>
</comment>
<evidence type="ECO:0000256" key="4">
    <source>
        <dbReference type="RuleBase" id="RU361262"/>
    </source>
</evidence>
<dbReference type="GO" id="GO:0004620">
    <property type="term" value="F:phospholipase activity"/>
    <property type="evidence" value="ECO:0007669"/>
    <property type="project" value="TreeGrafter"/>
</dbReference>
<comment type="caution">
    <text evidence="6">The sequence shown here is derived from an EMBL/GenBank/DDBJ whole genome shotgun (WGS) entry which is preliminary data.</text>
</comment>
<feature type="short sequence motif" description="GXSXG" evidence="3">
    <location>
        <begin position="67"/>
        <end position="71"/>
    </location>
</feature>
<evidence type="ECO:0000256" key="1">
    <source>
        <dbReference type="ARBA" id="ARBA00010240"/>
    </source>
</evidence>
<feature type="active site" description="Proton acceptor" evidence="3">
    <location>
        <position position="220"/>
    </location>
</feature>
<proteinExistence type="inferred from homology"/>
<feature type="active site" description="Nucleophile" evidence="3">
    <location>
        <position position="69"/>
    </location>
</feature>
<feature type="domain" description="PNPLA" evidence="5">
    <location>
        <begin position="25"/>
        <end position="233"/>
    </location>
</feature>
<dbReference type="Proteomes" id="UP000077202">
    <property type="component" value="Unassembled WGS sequence"/>
</dbReference>
<gene>
    <name evidence="6" type="ORF">AXG93_3943s1250</name>
</gene>
<protein>
    <recommendedName>
        <fullName evidence="4">Patatin</fullName>
        <ecNumber evidence="4">3.1.1.-</ecNumber>
    </recommendedName>
</protein>
<dbReference type="InterPro" id="IPR016035">
    <property type="entry name" value="Acyl_Trfase/lysoPLipase"/>
</dbReference>
<sequence>MSQQSSSSTSGANCKGVPGKRITVLSIDGGGVRGVIPAVCLEYLEKQLQELDGPGARIADYFDVVAGTSTGGLIAAMLTAPDAKRRPLMTATQVKQFYLEKAAKIFSSPRGWNLGQLVDSISRHEPKYKEDNLKEILVTEFKDLKVADAVTDVLLTTFDGKTQQPVFFDRQVAQRIPKFNAKLQDACLATSAAPTFFPAHNFKVPYEAGAADSAEYHLVDGGVTANNPTEVAILHAIKDLSLGQSPHKSRMPNFKGYQDLLVLSLGTGARTVSYTASEMNKWSQVDWVTKPGQPVLQMLQNSSAYLVDYDVAIRFQIEGVKENYLRLETGEIDETTAALDNATPANMNKLVNLANSLLGKKPKYRGALSGLLEEVPGFESNKKALESFAKWLVEEKRARA</sequence>
<dbReference type="Gene3D" id="3.40.1090.10">
    <property type="entry name" value="Cytosolic phospholipase A2 catalytic domain"/>
    <property type="match status" value="1"/>
</dbReference>
<evidence type="ECO:0000313" key="7">
    <source>
        <dbReference type="Proteomes" id="UP000077202"/>
    </source>
</evidence>
<dbReference type="Pfam" id="PF01734">
    <property type="entry name" value="Patatin"/>
    <property type="match status" value="1"/>
</dbReference>
<feature type="short sequence motif" description="GXGXXG" evidence="3">
    <location>
        <begin position="29"/>
        <end position="34"/>
    </location>
</feature>
<feature type="short sequence motif" description="DGA/G" evidence="3">
    <location>
        <begin position="220"/>
        <end position="222"/>
    </location>
</feature>
<accession>A0A176WD98</accession>